<evidence type="ECO:0000256" key="7">
    <source>
        <dbReference type="ARBA" id="ARBA00022840"/>
    </source>
</evidence>
<dbReference type="PRINTS" id="PR00344">
    <property type="entry name" value="BCTRLSENSOR"/>
</dbReference>
<feature type="coiled-coil region" evidence="9">
    <location>
        <begin position="158"/>
        <end position="192"/>
    </location>
</feature>
<dbReference type="SMART" id="SM00091">
    <property type="entry name" value="PAS"/>
    <property type="match status" value="1"/>
</dbReference>
<evidence type="ECO:0000256" key="1">
    <source>
        <dbReference type="ARBA" id="ARBA00000085"/>
    </source>
</evidence>
<evidence type="ECO:0000256" key="5">
    <source>
        <dbReference type="ARBA" id="ARBA00022741"/>
    </source>
</evidence>
<protein>
    <recommendedName>
        <fullName evidence="2">histidine kinase</fullName>
        <ecNumber evidence="2">2.7.13.3</ecNumber>
    </recommendedName>
</protein>
<dbReference type="Gene3D" id="3.30.565.10">
    <property type="entry name" value="Histidine kinase-like ATPase, C-terminal domain"/>
    <property type="match status" value="1"/>
</dbReference>
<organism evidence="12 14">
    <name type="scientific">Mastigocoleus testarum BC008</name>
    <dbReference type="NCBI Taxonomy" id="371196"/>
    <lineage>
        <taxon>Bacteria</taxon>
        <taxon>Bacillati</taxon>
        <taxon>Cyanobacteriota</taxon>
        <taxon>Cyanophyceae</taxon>
        <taxon>Nostocales</taxon>
        <taxon>Hapalosiphonaceae</taxon>
        <taxon>Mastigocoleus</taxon>
    </lineage>
</organism>
<comment type="caution">
    <text evidence="12">The sequence shown here is derived from an EMBL/GenBank/DDBJ whole genome shotgun (WGS) entry which is preliminary data.</text>
</comment>
<dbReference type="Gene3D" id="1.10.287.130">
    <property type="match status" value="1"/>
</dbReference>
<dbReference type="SUPFAM" id="SSF55874">
    <property type="entry name" value="ATPase domain of HSP90 chaperone/DNA topoisomerase II/histidine kinase"/>
    <property type="match status" value="1"/>
</dbReference>
<keyword evidence="6" id="KW-0418">Kinase</keyword>
<accession>A0A0V7ZWB2</accession>
<evidence type="ECO:0000259" key="10">
    <source>
        <dbReference type="PROSITE" id="PS50109"/>
    </source>
</evidence>
<dbReference type="InterPro" id="IPR036890">
    <property type="entry name" value="HATPase_C_sf"/>
</dbReference>
<feature type="domain" description="Histidine kinase" evidence="10">
    <location>
        <begin position="201"/>
        <end position="458"/>
    </location>
</feature>
<comment type="catalytic activity">
    <reaction evidence="1">
        <text>ATP + protein L-histidine = ADP + protein N-phospho-L-histidine.</text>
        <dbReference type="EC" id="2.7.13.3"/>
    </reaction>
</comment>
<keyword evidence="4" id="KW-0808">Transferase</keyword>
<dbReference type="SUPFAM" id="SSF47384">
    <property type="entry name" value="Homodimeric domain of signal transducing histidine kinase"/>
    <property type="match status" value="1"/>
</dbReference>
<keyword evidence="9" id="KW-0175">Coiled coil</keyword>
<dbReference type="GO" id="GO:0000155">
    <property type="term" value="F:phosphorelay sensor kinase activity"/>
    <property type="evidence" value="ECO:0007669"/>
    <property type="project" value="InterPro"/>
</dbReference>
<keyword evidence="14" id="KW-1185">Reference proteome</keyword>
<name>A0A0V7ZWB2_9CYAN</name>
<evidence type="ECO:0000256" key="2">
    <source>
        <dbReference type="ARBA" id="ARBA00012438"/>
    </source>
</evidence>
<dbReference type="EC" id="2.7.13.3" evidence="2"/>
<dbReference type="CDD" id="cd00082">
    <property type="entry name" value="HisKA"/>
    <property type="match status" value="1"/>
</dbReference>
<dbReference type="PROSITE" id="PS50109">
    <property type="entry name" value="HIS_KIN"/>
    <property type="match status" value="1"/>
</dbReference>
<dbReference type="InterPro" id="IPR013655">
    <property type="entry name" value="PAS_fold_3"/>
</dbReference>
<dbReference type="InterPro" id="IPR003594">
    <property type="entry name" value="HATPase_dom"/>
</dbReference>
<gene>
    <name evidence="12" type="ORF">BC008_02165</name>
    <name evidence="13" type="ORF">BC008_02255</name>
</gene>
<dbReference type="RefSeq" id="WP_027846859.1">
    <property type="nucleotide sequence ID" value="NZ_LMTZ01000043.1"/>
</dbReference>
<keyword evidence="7" id="KW-0067">ATP-binding</keyword>
<keyword evidence="5" id="KW-0547">Nucleotide-binding</keyword>
<dbReference type="OrthoDB" id="9773246at2"/>
<keyword evidence="3" id="KW-0597">Phosphoprotein</keyword>
<proteinExistence type="predicted"/>
<evidence type="ECO:0000259" key="11">
    <source>
        <dbReference type="PROSITE" id="PS50112"/>
    </source>
</evidence>
<dbReference type="AlphaFoldDB" id="A0A0V7ZWB2"/>
<dbReference type="Proteomes" id="UP000053372">
    <property type="component" value="Unassembled WGS sequence"/>
</dbReference>
<dbReference type="EMBL" id="LMTZ01000043">
    <property type="protein sequence ID" value="KST68919.1"/>
    <property type="molecule type" value="Genomic_DNA"/>
</dbReference>
<dbReference type="PROSITE" id="PS50112">
    <property type="entry name" value="PAS"/>
    <property type="match status" value="1"/>
</dbReference>
<dbReference type="CDD" id="cd00130">
    <property type="entry name" value="PAS"/>
    <property type="match status" value="1"/>
</dbReference>
<evidence type="ECO:0000256" key="9">
    <source>
        <dbReference type="SAM" id="Coils"/>
    </source>
</evidence>
<dbReference type="InterPro" id="IPR000014">
    <property type="entry name" value="PAS"/>
</dbReference>
<feature type="domain" description="PAS" evidence="11">
    <location>
        <begin position="40"/>
        <end position="112"/>
    </location>
</feature>
<evidence type="ECO:0000256" key="6">
    <source>
        <dbReference type="ARBA" id="ARBA00022777"/>
    </source>
</evidence>
<dbReference type="PANTHER" id="PTHR43065">
    <property type="entry name" value="SENSOR HISTIDINE KINASE"/>
    <property type="match status" value="1"/>
</dbReference>
<dbReference type="InterPro" id="IPR003661">
    <property type="entry name" value="HisK_dim/P_dom"/>
</dbReference>
<dbReference type="InterPro" id="IPR035965">
    <property type="entry name" value="PAS-like_dom_sf"/>
</dbReference>
<dbReference type="Pfam" id="PF08447">
    <property type="entry name" value="PAS_3"/>
    <property type="match status" value="1"/>
</dbReference>
<sequence length="458" mass="51929">MYFKECISILDFLCSQEAIFLENARLYEESQRNLDILRESEQRFRYLFESTPTIAMQCYNRHRQVIAWNTASESLYGYSQTEALGKQLEDLIIPPHMREFVIKAVNKWLFEGIPIPPSELGLMHKDGSIVSVYSSHAIFTNMAGEKEMYCFDIDIRDRKAAEAAIKQKSQELEQALQYLQEAQLQIVQSEKMSALGNLVAGVAHEINNPVGFIAGNVREAIASVINITEYLRLYQEKFPNPGDEITQKAAEFEIEYLLEDLPKMLRSMEIGCERIKNISNSLTTFSRSDKDYKVLFDIHKGIDSTILILKHRLKANKKRPAIEIDTEYDNLPQVKCFPGQLNQVFMNILANAIDALDESSIGRNCAELENNPNRINIKTFLEDDRVKISIVDNGKGMSEVVKQKIFDRQFTTKSVGKGTGLGLAIARQIVVDKHGGNLEVSSVLGEGTEFIITIPLNE</sequence>
<dbReference type="GO" id="GO:0005524">
    <property type="term" value="F:ATP binding"/>
    <property type="evidence" value="ECO:0007669"/>
    <property type="project" value="UniProtKB-KW"/>
</dbReference>
<dbReference type="SUPFAM" id="SSF55785">
    <property type="entry name" value="PYP-like sensor domain (PAS domain)"/>
    <property type="match status" value="1"/>
</dbReference>
<evidence type="ECO:0000313" key="13">
    <source>
        <dbReference type="EMBL" id="KST68919.1"/>
    </source>
</evidence>
<dbReference type="EMBL" id="LMTZ01000044">
    <property type="protein sequence ID" value="KST68901.1"/>
    <property type="molecule type" value="Genomic_DNA"/>
</dbReference>
<evidence type="ECO:0000313" key="14">
    <source>
        <dbReference type="Proteomes" id="UP000053372"/>
    </source>
</evidence>
<evidence type="ECO:0000313" key="12">
    <source>
        <dbReference type="EMBL" id="KST68901.1"/>
    </source>
</evidence>
<dbReference type="InterPro" id="IPR005467">
    <property type="entry name" value="His_kinase_dom"/>
</dbReference>
<evidence type="ECO:0000256" key="3">
    <source>
        <dbReference type="ARBA" id="ARBA00022553"/>
    </source>
</evidence>
<dbReference type="InterPro" id="IPR004358">
    <property type="entry name" value="Sig_transdc_His_kin-like_C"/>
</dbReference>
<keyword evidence="8" id="KW-0902">Two-component regulatory system</keyword>
<dbReference type="SMART" id="SM00387">
    <property type="entry name" value="HATPase_c"/>
    <property type="match status" value="1"/>
</dbReference>
<dbReference type="Gene3D" id="3.30.450.20">
    <property type="entry name" value="PAS domain"/>
    <property type="match status" value="1"/>
</dbReference>
<dbReference type="Pfam" id="PF02518">
    <property type="entry name" value="HATPase_c"/>
    <property type="match status" value="1"/>
</dbReference>
<evidence type="ECO:0000256" key="8">
    <source>
        <dbReference type="ARBA" id="ARBA00023012"/>
    </source>
</evidence>
<evidence type="ECO:0000256" key="4">
    <source>
        <dbReference type="ARBA" id="ARBA00022679"/>
    </source>
</evidence>
<dbReference type="InterPro" id="IPR036097">
    <property type="entry name" value="HisK_dim/P_sf"/>
</dbReference>
<dbReference type="NCBIfam" id="TIGR00229">
    <property type="entry name" value="sensory_box"/>
    <property type="match status" value="1"/>
</dbReference>
<dbReference type="PANTHER" id="PTHR43065:SF10">
    <property type="entry name" value="PEROXIDE STRESS-ACTIVATED HISTIDINE KINASE MAK3"/>
    <property type="match status" value="1"/>
</dbReference>
<reference evidence="12 14" key="1">
    <citation type="journal article" date="2015" name="Genome Announc.">
        <title>Draft Genome of the Euendolithic (true boring) Cyanobacterium Mastigocoleus testarum strain BC008.</title>
        <authorList>
            <person name="Guida B.S."/>
            <person name="Garcia-Pichel F."/>
        </authorList>
    </citation>
    <scope>NUCLEOTIDE SEQUENCE [LARGE SCALE GENOMIC DNA]</scope>
    <source>
        <strain evidence="12 14">BC008</strain>
    </source>
</reference>